<keyword evidence="3" id="KW-1185">Reference proteome</keyword>
<dbReference type="PANTHER" id="PTHR36029">
    <property type="entry name" value="TSET COMPLEX MEMBER TSTA"/>
    <property type="match status" value="1"/>
</dbReference>
<feature type="region of interest" description="Disordered" evidence="1">
    <location>
        <begin position="781"/>
        <end position="819"/>
    </location>
</feature>
<sequence length="1273" mass="126981">MAEAGLPPHGSDATRPTNTAMSALAQLAQGRELGRSVGPLIQLLLDQGTPHLARSAAYDALIAGGLSDEDWHRVGMCLPGDIGRADPGVSARALQALAALPPHLLVEVLGAQGGRVAAQLGAVISAGAPLPAVAALDALARVSAQPALAAAGAASAPLTAALYEAWEAAAAALLGADGSVAAAAAVALADLLERGAEEVRSGGLGSSHVGGAAGPGGFLPDGAPPPILARMGSFRSAPDTPRSARSGGGTQPGGPPAPPGGVAPLGGFLAAVAFHVRPRLVRALPGILARARRLAPVPQASVPRLLAALALAAEMAEEEEAARAGAGSLTEPAASLALAPPRAGGVAQSVAALCVEWLASPHAAVVLAAAAALLRLEAESRAPPAAVAAAAPRAVAALLATLDSPARGSPGAAPATDGASSTPAGHADPAAPQVTSVALGFLARMPPLQQASLFGRAFPRLATLPRGDDRVRALVSLWASLVAALLYVLLTHDRVAGGFADARADEGAGGAVGEAAALQALLSAVEWLGAAVTALKGTKPCLGWGRMASAASPGASAVVDLWLQLLLAALRVAAGVERALAVREPPPPAAGQTAAGQPGGDAAGAVQTGPQALVGLHRRTAALAQDVQGLLLQIASNWRALNAPVQARAVWICAFHLQLQSALDASWTSLVDAATPTARTRRGDLAAVREGTLSAKVGAQRDVSVAGQNVEVALLCLEHLAALLVDNHKDELVGQLAPVASLLEKLVGLELEACGSRIPGLRARLGRVRAALLPVATSGRKKAAAEAGGGGERALGRLGAPVETSAGPDGAPAAAPAQPSVVALRPAPGQVESAAYPVSLPANGALFHTAPARRARGLLQALQAAVWRGDAPSAGGDDAASNGAGPPSLPALADLLDVLGGGDVDSSTRGGAPSALRPSCREREVTGGHSPLGLFVRVEPSPAARSLTVHVRAQNRTLDELRGVEVELALGGPLGGGALLAFPLKPLAPGGETAWSATRTVSGFGWPVVAASIKLPLKVSLGSPVIRCCPLSISPLVLLNPPTHAVSPVQFYQRWQALPYGLSVQGSLQTPGPAGLSALFAAFAASGTLECVIKSVTPGHGVHAAFHGTSWDGDVVACLLTGLGAGIECSPAGAPILRFTIRSESQAVMDQLAGQEGELLEVLSGGLAVPVADDLALAGASVAPPAIVKTAAPATTPAAAPTQPESSTYSFLRGVTARTFAVEESEPAQAVDGAAALDLEPAAALALARRLDDAAVAAWRRLRETRRLQAATV</sequence>
<proteinExistence type="predicted"/>
<organism evidence="2 3">
    <name type="scientific">Auxenochlorella protothecoides</name>
    <name type="common">Green microalga</name>
    <name type="synonym">Chlorella protothecoides</name>
    <dbReference type="NCBI Taxonomy" id="3075"/>
    <lineage>
        <taxon>Eukaryota</taxon>
        <taxon>Viridiplantae</taxon>
        <taxon>Chlorophyta</taxon>
        <taxon>core chlorophytes</taxon>
        <taxon>Trebouxiophyceae</taxon>
        <taxon>Chlorellales</taxon>
        <taxon>Chlorellaceae</taxon>
        <taxon>Auxenochlorella</taxon>
    </lineage>
</organism>
<feature type="region of interest" description="Disordered" evidence="1">
    <location>
        <begin position="584"/>
        <end position="604"/>
    </location>
</feature>
<feature type="region of interest" description="Disordered" evidence="1">
    <location>
        <begin position="900"/>
        <end position="924"/>
    </location>
</feature>
<evidence type="ECO:0000313" key="2">
    <source>
        <dbReference type="EMBL" id="KFM27477.1"/>
    </source>
</evidence>
<evidence type="ECO:0000313" key="3">
    <source>
        <dbReference type="Proteomes" id="UP000028924"/>
    </source>
</evidence>
<feature type="region of interest" description="Disordered" evidence="1">
    <location>
        <begin position="229"/>
        <end position="261"/>
    </location>
</feature>
<dbReference type="OrthoDB" id="514348at2759"/>
<feature type="region of interest" description="Disordered" evidence="1">
    <location>
        <begin position="407"/>
        <end position="430"/>
    </location>
</feature>
<dbReference type="AlphaFoldDB" id="A0A087SP23"/>
<dbReference type="GeneID" id="23617449"/>
<dbReference type="Proteomes" id="UP000028924">
    <property type="component" value="Unassembled WGS sequence"/>
</dbReference>
<gene>
    <name evidence="2" type="ORF">F751_6058</name>
</gene>
<dbReference type="KEGG" id="apro:F751_6058"/>
<dbReference type="GO" id="GO:0006897">
    <property type="term" value="P:endocytosis"/>
    <property type="evidence" value="ECO:0007669"/>
    <property type="project" value="InterPro"/>
</dbReference>
<protein>
    <submittedName>
        <fullName evidence="2">Uncharacterized protein</fullName>
    </submittedName>
</protein>
<dbReference type="PANTHER" id="PTHR36029:SF1">
    <property type="entry name" value="PROTEIN TPLATE"/>
    <property type="match status" value="1"/>
</dbReference>
<name>A0A087SP23_AUXPR</name>
<dbReference type="EMBL" id="KL662147">
    <property type="protein sequence ID" value="KFM27477.1"/>
    <property type="molecule type" value="Genomic_DNA"/>
</dbReference>
<accession>A0A087SP23</accession>
<evidence type="ECO:0000256" key="1">
    <source>
        <dbReference type="SAM" id="MobiDB-lite"/>
    </source>
</evidence>
<reference evidence="2 3" key="1">
    <citation type="journal article" date="2014" name="BMC Genomics">
        <title>Oil accumulation mechanisms of the oleaginous microalga Chlorella protothecoides revealed through its genome, transcriptomes, and proteomes.</title>
        <authorList>
            <person name="Gao C."/>
            <person name="Wang Y."/>
            <person name="Shen Y."/>
            <person name="Yan D."/>
            <person name="He X."/>
            <person name="Dai J."/>
            <person name="Wu Q."/>
        </authorList>
    </citation>
    <scope>NUCLEOTIDE SEQUENCE [LARGE SCALE GENOMIC DNA]</scope>
    <source>
        <strain evidence="2 3">0710</strain>
    </source>
</reference>
<feature type="compositionally biased region" description="Low complexity" evidence="1">
    <location>
        <begin position="796"/>
        <end position="819"/>
    </location>
</feature>
<dbReference type="STRING" id="3075.A0A087SP23"/>
<dbReference type="RefSeq" id="XP_011400454.1">
    <property type="nucleotide sequence ID" value="XM_011402152.1"/>
</dbReference>
<dbReference type="InterPro" id="IPR037501">
    <property type="entry name" value="TPLATE"/>
</dbReference>